<dbReference type="InterPro" id="IPR005110">
    <property type="entry name" value="MoeA_linker/N"/>
</dbReference>
<dbReference type="Pfam" id="PF03453">
    <property type="entry name" value="MoeA_N"/>
    <property type="match status" value="1"/>
</dbReference>
<dbReference type="PANTHER" id="PTHR10192:SF5">
    <property type="entry name" value="GEPHYRIN"/>
    <property type="match status" value="1"/>
</dbReference>
<comment type="pathway">
    <text evidence="2 7">Cofactor biosynthesis; molybdopterin biosynthesis.</text>
</comment>
<evidence type="ECO:0000256" key="4">
    <source>
        <dbReference type="ARBA" id="ARBA00022505"/>
    </source>
</evidence>
<dbReference type="Gene3D" id="2.170.190.11">
    <property type="entry name" value="Molybdopterin biosynthesis moea protein, domain 3"/>
    <property type="match status" value="1"/>
</dbReference>
<dbReference type="GO" id="GO:0005829">
    <property type="term" value="C:cytosol"/>
    <property type="evidence" value="ECO:0007669"/>
    <property type="project" value="TreeGrafter"/>
</dbReference>
<dbReference type="Pfam" id="PF03454">
    <property type="entry name" value="MoeA_C"/>
    <property type="match status" value="1"/>
</dbReference>
<keyword evidence="7 9" id="KW-0808">Transferase</keyword>
<dbReference type="InterPro" id="IPR038987">
    <property type="entry name" value="MoeA-like"/>
</dbReference>
<keyword evidence="5 7" id="KW-0501">Molybdenum cofactor biosynthesis</keyword>
<comment type="function">
    <text evidence="1 7">Catalyzes the insertion of molybdate into adenylated molybdopterin with the concomitant release of AMP.</text>
</comment>
<evidence type="ECO:0000256" key="6">
    <source>
        <dbReference type="ARBA" id="ARBA00047317"/>
    </source>
</evidence>
<dbReference type="SUPFAM" id="SSF63882">
    <property type="entry name" value="MoeA N-terminal region -like"/>
    <property type="match status" value="1"/>
</dbReference>
<evidence type="ECO:0000256" key="1">
    <source>
        <dbReference type="ARBA" id="ARBA00002901"/>
    </source>
</evidence>
<evidence type="ECO:0000313" key="9">
    <source>
        <dbReference type="EMBL" id="SMG25875.1"/>
    </source>
</evidence>
<dbReference type="InterPro" id="IPR001453">
    <property type="entry name" value="MoaB/Mog_dom"/>
</dbReference>
<keyword evidence="7" id="KW-0479">Metal-binding</keyword>
<dbReference type="Pfam" id="PF00994">
    <property type="entry name" value="MoCF_biosynth"/>
    <property type="match status" value="1"/>
</dbReference>
<keyword evidence="4 7" id="KW-0500">Molybdenum</keyword>
<dbReference type="InterPro" id="IPR036425">
    <property type="entry name" value="MoaB/Mog-like_dom_sf"/>
</dbReference>
<evidence type="ECO:0000256" key="7">
    <source>
        <dbReference type="RuleBase" id="RU365090"/>
    </source>
</evidence>
<evidence type="ECO:0000259" key="8">
    <source>
        <dbReference type="SMART" id="SM00852"/>
    </source>
</evidence>
<dbReference type="AlphaFoldDB" id="A0A1X7JDJ5"/>
<keyword evidence="7" id="KW-0460">Magnesium</keyword>
<dbReference type="SMART" id="SM00852">
    <property type="entry name" value="MoCF_biosynth"/>
    <property type="match status" value="1"/>
</dbReference>
<dbReference type="PANTHER" id="PTHR10192">
    <property type="entry name" value="MOLYBDOPTERIN BIOSYNTHESIS PROTEIN"/>
    <property type="match status" value="1"/>
</dbReference>
<feature type="domain" description="MoaB/Mog" evidence="8">
    <location>
        <begin position="181"/>
        <end position="319"/>
    </location>
</feature>
<comment type="catalytic activity">
    <reaction evidence="6">
        <text>adenylyl-molybdopterin + molybdate = Mo-molybdopterin + AMP + H(+)</text>
        <dbReference type="Rhea" id="RHEA:35047"/>
        <dbReference type="ChEBI" id="CHEBI:15378"/>
        <dbReference type="ChEBI" id="CHEBI:36264"/>
        <dbReference type="ChEBI" id="CHEBI:62727"/>
        <dbReference type="ChEBI" id="CHEBI:71302"/>
        <dbReference type="ChEBI" id="CHEBI:456215"/>
        <dbReference type="EC" id="2.10.1.1"/>
    </reaction>
</comment>
<keyword evidence="10" id="KW-1185">Reference proteome</keyword>
<dbReference type="UniPathway" id="UPA00344"/>
<dbReference type="GO" id="GO:0006777">
    <property type="term" value="P:Mo-molybdopterin cofactor biosynthetic process"/>
    <property type="evidence" value="ECO:0007669"/>
    <property type="project" value="UniProtKB-UniRule"/>
</dbReference>
<dbReference type="CDD" id="cd00887">
    <property type="entry name" value="MoeA"/>
    <property type="match status" value="1"/>
</dbReference>
<evidence type="ECO:0000256" key="5">
    <source>
        <dbReference type="ARBA" id="ARBA00023150"/>
    </source>
</evidence>
<dbReference type="EMBL" id="FXAY01000002">
    <property type="protein sequence ID" value="SMG25875.1"/>
    <property type="molecule type" value="Genomic_DNA"/>
</dbReference>
<comment type="cofactor">
    <cofactor evidence="7">
        <name>Mg(2+)</name>
        <dbReference type="ChEBI" id="CHEBI:18420"/>
    </cofactor>
</comment>
<dbReference type="InterPro" id="IPR036135">
    <property type="entry name" value="MoeA_linker/N_sf"/>
</dbReference>
<proteinExistence type="inferred from homology"/>
<comment type="similarity">
    <text evidence="3 7">Belongs to the MoeA family.</text>
</comment>
<dbReference type="Proteomes" id="UP000193244">
    <property type="component" value="Unassembled WGS sequence"/>
</dbReference>
<gene>
    <name evidence="9" type="ORF">SAMN06296010_1276</name>
</gene>
<dbReference type="GO" id="GO:0046872">
    <property type="term" value="F:metal ion binding"/>
    <property type="evidence" value="ECO:0007669"/>
    <property type="project" value="UniProtKB-UniRule"/>
</dbReference>
<reference evidence="10" key="1">
    <citation type="submission" date="2017-04" db="EMBL/GenBank/DDBJ databases">
        <authorList>
            <person name="Varghese N."/>
            <person name="Submissions S."/>
        </authorList>
    </citation>
    <scope>NUCLEOTIDE SEQUENCE [LARGE SCALE GENOMIC DNA]</scope>
    <source>
        <strain evidence="10">VKM Ac-2510</strain>
    </source>
</reference>
<evidence type="ECO:0000313" key="10">
    <source>
        <dbReference type="Proteomes" id="UP000193244"/>
    </source>
</evidence>
<evidence type="ECO:0000256" key="2">
    <source>
        <dbReference type="ARBA" id="ARBA00005046"/>
    </source>
</evidence>
<evidence type="ECO:0000256" key="3">
    <source>
        <dbReference type="ARBA" id="ARBA00010763"/>
    </source>
</evidence>
<dbReference type="RefSeq" id="WP_085484159.1">
    <property type="nucleotide sequence ID" value="NZ_FXAY01000002.1"/>
</dbReference>
<dbReference type="EC" id="2.10.1.1" evidence="7"/>
<protein>
    <recommendedName>
        <fullName evidence="7">Molybdopterin molybdenumtransferase</fullName>
        <ecNumber evidence="7">2.10.1.1</ecNumber>
    </recommendedName>
</protein>
<organism evidence="9 10">
    <name type="scientific">Agreia pratensis</name>
    <dbReference type="NCBI Taxonomy" id="150121"/>
    <lineage>
        <taxon>Bacteria</taxon>
        <taxon>Bacillati</taxon>
        <taxon>Actinomycetota</taxon>
        <taxon>Actinomycetes</taxon>
        <taxon>Micrococcales</taxon>
        <taxon>Microbacteriaceae</taxon>
        <taxon>Agreia</taxon>
    </lineage>
</organism>
<dbReference type="Gene3D" id="3.90.105.10">
    <property type="entry name" value="Molybdopterin biosynthesis moea protein, domain 2"/>
    <property type="match status" value="1"/>
</dbReference>
<sequence length="399" mass="40712">MSAASGMPRLSWEQARESAYAAAGVLPTTRVELSAAVGRVLAEPVVALCEVPHYASSAMDGWAVRGPGPWVLRAAARDAPALEAGEARAIVTGGLIPEGADAVLRSEVGDVVSGGSDATGRRLLRSSVTPWIGQHIRPRGEEFGRGEVGIDAGARLNPAHIAVAAACGVDEVAVRARARVSLVFTGDEVVTHGIPAPGTVRDSFGPQLPAFVELLGAEVAGQTRIGDDHGALVRALSTEASAHDVIITTGGTGDSSADHLRGALDRLGAHVLIDGVAMRPGGPSIMARLDDGRLLIGLPGNPLAAMMGLLTLAAPVLAALADTGLPELSRVRLGAPVAAGRGETRLIPFRLVGSQAEPSTYTGSAMLRGLADASGVLVCVNSGSAVGDEVEFVPLPWVR</sequence>
<dbReference type="Gene3D" id="3.40.980.10">
    <property type="entry name" value="MoaB/Mog-like domain"/>
    <property type="match status" value="1"/>
</dbReference>
<dbReference type="SUPFAM" id="SSF53218">
    <property type="entry name" value="Molybdenum cofactor biosynthesis proteins"/>
    <property type="match status" value="1"/>
</dbReference>
<name>A0A1X7JDJ5_9MICO</name>
<dbReference type="GO" id="GO:0061599">
    <property type="term" value="F:molybdopterin molybdotransferase activity"/>
    <property type="evidence" value="ECO:0007669"/>
    <property type="project" value="UniProtKB-UniRule"/>
</dbReference>
<dbReference type="STRING" id="150121.SAMN06296010_1276"/>
<dbReference type="OrthoDB" id="3196725at2"/>
<dbReference type="InterPro" id="IPR005111">
    <property type="entry name" value="MoeA_C_domain_IV"/>
</dbReference>
<accession>A0A1X7JDJ5</accession>